<keyword evidence="3" id="KW-1185">Reference proteome</keyword>
<dbReference type="eggNOG" id="KOG0001">
    <property type="taxonomic scope" value="Eukaryota"/>
</dbReference>
<name>J3LZ88_ORYBR</name>
<dbReference type="EnsemblPlants" id="OB04G24630.1">
    <property type="protein sequence ID" value="OB04G24630.1"/>
    <property type="gene ID" value="OB04G24630"/>
</dbReference>
<dbReference type="HOGENOM" id="CLU_032864_1_0_1"/>
<reference evidence="2" key="2">
    <citation type="submission" date="2013-04" db="UniProtKB">
        <authorList>
            <consortium name="EnsemblPlants"/>
        </authorList>
    </citation>
    <scope>IDENTIFICATION</scope>
</reference>
<proteinExistence type="predicted"/>
<accession>J3LZ88</accession>
<dbReference type="InterPro" id="IPR005174">
    <property type="entry name" value="KIB1-4_b-propeller"/>
</dbReference>
<feature type="domain" description="KIB1-4 beta-propeller" evidence="1">
    <location>
        <begin position="28"/>
        <end position="260"/>
    </location>
</feature>
<dbReference type="Gramene" id="OB04G24630.1">
    <property type="protein sequence ID" value="OB04G24630.1"/>
    <property type="gene ID" value="OB04G24630"/>
</dbReference>
<sequence>MDPLAVKTTLFNIFNGQDIGCDLDGMTNSSKFWVTPHGWILVHDTASMSTFLFNPRNRDEKIQLPHLTEDLRRTCACVLSCKPTLPGCSVLLVAPDTTVIWQCCIGGKEWARHEYDIGTQLIDPANDLHEKVPICPIAACRGKFYFNSENFVDIGVLEFSPMPVFGSLKLAGEFEAPTRAKFLVESEDDLYMALVYGIGCDMIDCETQVHKMDFSAQQWRRADDLGGRAFLLASCYFGASCSADEHGLEADCVYMLYHGDEACLKISNVKNGGVEFMEVPAARRALWLLPADP</sequence>
<organism evidence="2">
    <name type="scientific">Oryza brachyantha</name>
    <name type="common">malo sina</name>
    <dbReference type="NCBI Taxonomy" id="4533"/>
    <lineage>
        <taxon>Eukaryota</taxon>
        <taxon>Viridiplantae</taxon>
        <taxon>Streptophyta</taxon>
        <taxon>Embryophyta</taxon>
        <taxon>Tracheophyta</taxon>
        <taxon>Spermatophyta</taxon>
        <taxon>Magnoliopsida</taxon>
        <taxon>Liliopsida</taxon>
        <taxon>Poales</taxon>
        <taxon>Poaceae</taxon>
        <taxon>BOP clade</taxon>
        <taxon>Oryzoideae</taxon>
        <taxon>Oryzeae</taxon>
        <taxon>Oryzinae</taxon>
        <taxon>Oryza</taxon>
    </lineage>
</organism>
<dbReference type="OMA" id="SEHKHIV"/>
<dbReference type="PANTHER" id="PTHR33127:SF4">
    <property type="entry name" value="OS03G0779600 PROTEIN"/>
    <property type="match status" value="1"/>
</dbReference>
<reference evidence="2" key="1">
    <citation type="journal article" date="2013" name="Nat. Commun.">
        <title>Whole-genome sequencing of Oryza brachyantha reveals mechanisms underlying Oryza genome evolution.</title>
        <authorList>
            <person name="Chen J."/>
            <person name="Huang Q."/>
            <person name="Gao D."/>
            <person name="Wang J."/>
            <person name="Lang Y."/>
            <person name="Liu T."/>
            <person name="Li B."/>
            <person name="Bai Z."/>
            <person name="Luis Goicoechea J."/>
            <person name="Liang C."/>
            <person name="Chen C."/>
            <person name="Zhang W."/>
            <person name="Sun S."/>
            <person name="Liao Y."/>
            <person name="Zhang X."/>
            <person name="Yang L."/>
            <person name="Song C."/>
            <person name="Wang M."/>
            <person name="Shi J."/>
            <person name="Liu G."/>
            <person name="Liu J."/>
            <person name="Zhou H."/>
            <person name="Zhou W."/>
            <person name="Yu Q."/>
            <person name="An N."/>
            <person name="Chen Y."/>
            <person name="Cai Q."/>
            <person name="Wang B."/>
            <person name="Liu B."/>
            <person name="Min J."/>
            <person name="Huang Y."/>
            <person name="Wu H."/>
            <person name="Li Z."/>
            <person name="Zhang Y."/>
            <person name="Yin Y."/>
            <person name="Song W."/>
            <person name="Jiang J."/>
            <person name="Jackson S.A."/>
            <person name="Wing R.A."/>
            <person name="Wang J."/>
            <person name="Chen M."/>
        </authorList>
    </citation>
    <scope>NUCLEOTIDE SEQUENCE [LARGE SCALE GENOMIC DNA]</scope>
    <source>
        <strain evidence="2">cv. IRGC 101232</strain>
    </source>
</reference>
<protein>
    <recommendedName>
        <fullName evidence="1">KIB1-4 beta-propeller domain-containing protein</fullName>
    </recommendedName>
</protein>
<dbReference type="PANTHER" id="PTHR33127">
    <property type="entry name" value="TRANSMEMBRANE PROTEIN"/>
    <property type="match status" value="1"/>
</dbReference>
<evidence type="ECO:0000259" key="1">
    <source>
        <dbReference type="Pfam" id="PF03478"/>
    </source>
</evidence>
<dbReference type="Pfam" id="PF03478">
    <property type="entry name" value="Beta-prop_KIB1-4"/>
    <property type="match status" value="1"/>
</dbReference>
<dbReference type="AlphaFoldDB" id="J3LZ88"/>
<evidence type="ECO:0000313" key="2">
    <source>
        <dbReference type="EnsemblPlants" id="OB04G24630.1"/>
    </source>
</evidence>
<dbReference type="Proteomes" id="UP000006038">
    <property type="component" value="Chromosome 4"/>
</dbReference>
<evidence type="ECO:0000313" key="3">
    <source>
        <dbReference type="Proteomes" id="UP000006038"/>
    </source>
</evidence>